<dbReference type="AlphaFoldDB" id="A0A2T0FLG1"/>
<reference evidence="7 8" key="1">
    <citation type="submission" date="2017-04" db="EMBL/GenBank/DDBJ databases">
        <title>Genome sequencing of [Candida] sorbophila.</title>
        <authorList>
            <person name="Ahn J.O."/>
        </authorList>
    </citation>
    <scope>NUCLEOTIDE SEQUENCE [LARGE SCALE GENOMIC DNA]</scope>
    <source>
        <strain evidence="7 8">DS02</strain>
    </source>
</reference>
<dbReference type="InterPro" id="IPR008628">
    <property type="entry name" value="GPP34-like"/>
</dbReference>
<dbReference type="GO" id="GO:0007030">
    <property type="term" value="P:Golgi organization"/>
    <property type="evidence" value="ECO:0007669"/>
    <property type="project" value="TreeGrafter"/>
</dbReference>
<comment type="caution">
    <text evidence="7">The sequence shown here is derived from an EMBL/GenBank/DDBJ whole genome shotgun (WGS) entry which is preliminary data.</text>
</comment>
<keyword evidence="8" id="KW-1185">Reference proteome</keyword>
<accession>A0A2T0FLG1</accession>
<feature type="region of interest" description="Disordered" evidence="6">
    <location>
        <begin position="1"/>
        <end position="46"/>
    </location>
</feature>
<name>A0A2T0FLG1_9ASCO</name>
<feature type="compositionally biased region" description="Basic and acidic residues" evidence="6">
    <location>
        <begin position="26"/>
        <end position="39"/>
    </location>
</feature>
<evidence type="ECO:0000256" key="1">
    <source>
        <dbReference type="ARBA" id="ARBA00004255"/>
    </source>
</evidence>
<evidence type="ECO:0000256" key="6">
    <source>
        <dbReference type="SAM" id="MobiDB-lite"/>
    </source>
</evidence>
<proteinExistence type="inferred from homology"/>
<sequence>MSSGLQRRRGHGGTTATTERGGTFENDDHRVAYDSRDVPSDNDEQAQSRLTLMEEVLLLGIKDEEGYLSFWNDSISYVLRGCIMIELALRGKIAMVNDPVRRRVPLEDRLVELVDSRMTGDVLLDETLRLMKQTEEHLSVATWINYLSGETWNITKISYQLKQVRERLSKGLVDKGILRTEKRNFFLFNMPTHPLADAAVKEEVRRRLVHLVTTNEPNLEPTSTCPAKMPYRYLRTIALVTSAYTGDVLENALTLMGYDARDKAFMRAQALLDDYSEYPFSTRHEAWATALAELVSYETDNLSDTANLSIEVFAAVLKVYTQVHDNPL</sequence>
<evidence type="ECO:0000313" key="7">
    <source>
        <dbReference type="EMBL" id="PRT55810.1"/>
    </source>
</evidence>
<dbReference type="RefSeq" id="XP_024665755.1">
    <property type="nucleotide sequence ID" value="XM_024809987.1"/>
</dbReference>
<dbReference type="Proteomes" id="UP000238350">
    <property type="component" value="Unassembled WGS sequence"/>
</dbReference>
<evidence type="ECO:0000256" key="3">
    <source>
        <dbReference type="ARBA" id="ARBA00023034"/>
    </source>
</evidence>
<gene>
    <name evidence="7" type="ORF">B9G98_03430</name>
</gene>
<evidence type="ECO:0000256" key="2">
    <source>
        <dbReference type="ARBA" id="ARBA00007284"/>
    </source>
</evidence>
<dbReference type="EMBL" id="NDIQ01000022">
    <property type="protein sequence ID" value="PRT55810.1"/>
    <property type="molecule type" value="Genomic_DNA"/>
</dbReference>
<protein>
    <submittedName>
        <fullName evidence="7">Vacuolar protein sorting-associated protein 74</fullName>
    </submittedName>
</protein>
<evidence type="ECO:0000256" key="4">
    <source>
        <dbReference type="ARBA" id="ARBA00023121"/>
    </source>
</evidence>
<comment type="similarity">
    <text evidence="2">Belongs to the GOLPH3/VPS74 family.</text>
</comment>
<dbReference type="GO" id="GO:0000139">
    <property type="term" value="C:Golgi membrane"/>
    <property type="evidence" value="ECO:0007669"/>
    <property type="project" value="UniProtKB-SubCell"/>
</dbReference>
<dbReference type="GO" id="GO:0005802">
    <property type="term" value="C:trans-Golgi network"/>
    <property type="evidence" value="ECO:0007669"/>
    <property type="project" value="TreeGrafter"/>
</dbReference>
<evidence type="ECO:0000256" key="5">
    <source>
        <dbReference type="ARBA" id="ARBA00023136"/>
    </source>
</evidence>
<dbReference type="OrthoDB" id="2189106at2759"/>
<dbReference type="GO" id="GO:0070273">
    <property type="term" value="F:phosphatidylinositol-4-phosphate binding"/>
    <property type="evidence" value="ECO:0007669"/>
    <property type="project" value="InterPro"/>
</dbReference>
<comment type="subcellular location">
    <subcellularLocation>
        <location evidence="1">Golgi apparatus membrane</location>
        <topology evidence="1">Peripheral membrane protein</topology>
        <orientation evidence="1">Cytoplasmic side</orientation>
    </subcellularLocation>
</comment>
<dbReference type="GO" id="GO:0005829">
    <property type="term" value="C:cytosol"/>
    <property type="evidence" value="ECO:0007669"/>
    <property type="project" value="TreeGrafter"/>
</dbReference>
<dbReference type="PANTHER" id="PTHR12704:SF2">
    <property type="entry name" value="GOLGI PHOSPHOPROTEIN 3 HOMOLOG SAURON"/>
    <property type="match status" value="1"/>
</dbReference>
<dbReference type="GO" id="GO:0006890">
    <property type="term" value="P:retrograde vesicle-mediated transport, Golgi to endoplasmic reticulum"/>
    <property type="evidence" value="ECO:0007669"/>
    <property type="project" value="TreeGrafter"/>
</dbReference>
<feature type="compositionally biased region" description="Low complexity" evidence="6">
    <location>
        <begin position="14"/>
        <end position="23"/>
    </location>
</feature>
<dbReference type="PANTHER" id="PTHR12704">
    <property type="entry name" value="TRANS-GOLGI PROTEIN GMX33"/>
    <property type="match status" value="1"/>
</dbReference>
<feature type="compositionally biased region" description="Basic residues" evidence="6">
    <location>
        <begin position="1"/>
        <end position="11"/>
    </location>
</feature>
<keyword evidence="3" id="KW-0333">Golgi apparatus</keyword>
<dbReference type="GO" id="GO:0048194">
    <property type="term" value="P:Golgi vesicle budding"/>
    <property type="evidence" value="ECO:0007669"/>
    <property type="project" value="TreeGrafter"/>
</dbReference>
<dbReference type="InterPro" id="IPR038261">
    <property type="entry name" value="GPP34-like_sf"/>
</dbReference>
<dbReference type="Pfam" id="PF05719">
    <property type="entry name" value="GPP34"/>
    <property type="match status" value="1"/>
</dbReference>
<dbReference type="STRING" id="45607.A0A2T0FLG1"/>
<dbReference type="GO" id="GO:0043001">
    <property type="term" value="P:Golgi to plasma membrane protein transport"/>
    <property type="evidence" value="ECO:0007669"/>
    <property type="project" value="TreeGrafter"/>
</dbReference>
<evidence type="ECO:0000313" key="8">
    <source>
        <dbReference type="Proteomes" id="UP000238350"/>
    </source>
</evidence>
<keyword evidence="5" id="KW-0472">Membrane</keyword>
<dbReference type="GO" id="GO:0031985">
    <property type="term" value="C:Golgi cisterna"/>
    <property type="evidence" value="ECO:0007669"/>
    <property type="project" value="TreeGrafter"/>
</dbReference>
<keyword evidence="4" id="KW-0446">Lipid-binding</keyword>
<dbReference type="GeneID" id="36517178"/>
<organism evidence="7 8">
    <name type="scientific">Wickerhamiella sorbophila</name>
    <dbReference type="NCBI Taxonomy" id="45607"/>
    <lineage>
        <taxon>Eukaryota</taxon>
        <taxon>Fungi</taxon>
        <taxon>Dikarya</taxon>
        <taxon>Ascomycota</taxon>
        <taxon>Saccharomycotina</taxon>
        <taxon>Dipodascomycetes</taxon>
        <taxon>Dipodascales</taxon>
        <taxon>Trichomonascaceae</taxon>
        <taxon>Wickerhamiella</taxon>
    </lineage>
</organism>
<dbReference type="FunFam" id="1.10.3630.10:FF:000004">
    <property type="entry name" value="Probable VPS74-protein involved in protein-vacuolar targeting"/>
    <property type="match status" value="1"/>
</dbReference>
<dbReference type="Gene3D" id="1.10.3630.10">
    <property type="entry name" value="yeast vps74-n-term truncation variant domain like"/>
    <property type="match status" value="1"/>
</dbReference>